<feature type="domain" description="Nematode cuticle collagen N-terminal" evidence="2">
    <location>
        <begin position="6"/>
        <end position="58"/>
    </location>
</feature>
<sequence>MFTARNAGLLACAFSTGALLVCFFYVPALIMKIQNINDQLRVDSDEFRVIADMTWTELSKARLSDVGRIRRQAYGSPTPKKIYALHNSYVKEDAFVESAIC</sequence>
<evidence type="ECO:0000259" key="2">
    <source>
        <dbReference type="SMART" id="SM01088"/>
    </source>
</evidence>
<organism evidence="3 4">
    <name type="scientific">Necator americanus</name>
    <name type="common">Human hookworm</name>
    <dbReference type="NCBI Taxonomy" id="51031"/>
    <lineage>
        <taxon>Eukaryota</taxon>
        <taxon>Metazoa</taxon>
        <taxon>Ecdysozoa</taxon>
        <taxon>Nematoda</taxon>
        <taxon>Chromadorea</taxon>
        <taxon>Rhabditida</taxon>
        <taxon>Rhabditina</taxon>
        <taxon>Rhabditomorpha</taxon>
        <taxon>Strongyloidea</taxon>
        <taxon>Ancylostomatidae</taxon>
        <taxon>Bunostominae</taxon>
        <taxon>Necator</taxon>
    </lineage>
</organism>
<evidence type="ECO:0000313" key="4">
    <source>
        <dbReference type="Proteomes" id="UP000053676"/>
    </source>
</evidence>
<dbReference type="GO" id="GO:0005581">
    <property type="term" value="C:collagen trimer"/>
    <property type="evidence" value="ECO:0007669"/>
    <property type="project" value="UniProtKB-KW"/>
</dbReference>
<dbReference type="Proteomes" id="UP000053676">
    <property type="component" value="Unassembled WGS sequence"/>
</dbReference>
<keyword evidence="3" id="KW-0176">Collagen</keyword>
<dbReference type="STRING" id="51031.W2SPV0"/>
<dbReference type="EMBL" id="KI667348">
    <property type="protein sequence ID" value="ETN71670.1"/>
    <property type="molecule type" value="Genomic_DNA"/>
</dbReference>
<dbReference type="OMA" id="KKIYALH"/>
<protein>
    <submittedName>
        <fullName evidence="3">Nematode cuticle collagen domain protein</fullName>
    </submittedName>
</protein>
<dbReference type="KEGG" id="nai:NECAME_19235"/>
<keyword evidence="1" id="KW-0677">Repeat</keyword>
<proteinExistence type="predicted"/>
<accession>W2SPV0</accession>
<reference evidence="4" key="1">
    <citation type="journal article" date="2014" name="Nat. Genet.">
        <title>Genome of the human hookworm Necator americanus.</title>
        <authorList>
            <person name="Tang Y.T."/>
            <person name="Gao X."/>
            <person name="Rosa B.A."/>
            <person name="Abubucker S."/>
            <person name="Hallsworth-Pepin K."/>
            <person name="Martin J."/>
            <person name="Tyagi R."/>
            <person name="Heizer E."/>
            <person name="Zhang X."/>
            <person name="Bhonagiri-Palsikar V."/>
            <person name="Minx P."/>
            <person name="Warren W.C."/>
            <person name="Wang Q."/>
            <person name="Zhan B."/>
            <person name="Hotez P.J."/>
            <person name="Sternberg P.W."/>
            <person name="Dougall A."/>
            <person name="Gaze S.T."/>
            <person name="Mulvenna J."/>
            <person name="Sotillo J."/>
            <person name="Ranganathan S."/>
            <person name="Rabelo E.M."/>
            <person name="Wilson R.K."/>
            <person name="Felgner P.L."/>
            <person name="Bethony J."/>
            <person name="Hawdon J.M."/>
            <person name="Gasser R.B."/>
            <person name="Loukas A."/>
            <person name="Mitreva M."/>
        </authorList>
    </citation>
    <scope>NUCLEOTIDE SEQUENCE [LARGE SCALE GENOMIC DNA]</scope>
</reference>
<dbReference type="GO" id="GO:0042302">
    <property type="term" value="F:structural constituent of cuticle"/>
    <property type="evidence" value="ECO:0007669"/>
    <property type="project" value="InterPro"/>
</dbReference>
<evidence type="ECO:0000256" key="1">
    <source>
        <dbReference type="ARBA" id="ARBA00022737"/>
    </source>
</evidence>
<dbReference type="SMART" id="SM01088">
    <property type="entry name" value="Col_cuticle_N"/>
    <property type="match status" value="1"/>
</dbReference>
<dbReference type="InterPro" id="IPR002486">
    <property type="entry name" value="Col_cuticle_N"/>
</dbReference>
<name>W2SPV0_NECAM</name>
<feature type="non-terminal residue" evidence="3">
    <location>
        <position position="101"/>
    </location>
</feature>
<keyword evidence="4" id="KW-1185">Reference proteome</keyword>
<evidence type="ECO:0000313" key="3">
    <source>
        <dbReference type="EMBL" id="ETN71670.1"/>
    </source>
</evidence>
<dbReference type="Pfam" id="PF01484">
    <property type="entry name" value="Col_cuticle_N"/>
    <property type="match status" value="1"/>
</dbReference>
<dbReference type="OrthoDB" id="10037288at2759"/>
<dbReference type="AlphaFoldDB" id="W2SPV0"/>
<gene>
    <name evidence="3" type="ORF">NECAME_19235</name>
</gene>